<accession>A0A1R2AQL9</accession>
<dbReference type="Proteomes" id="UP000187209">
    <property type="component" value="Unassembled WGS sequence"/>
</dbReference>
<protein>
    <submittedName>
        <fullName evidence="3">Uncharacterized protein</fullName>
    </submittedName>
</protein>
<feature type="coiled-coil region" evidence="1">
    <location>
        <begin position="330"/>
        <end position="361"/>
    </location>
</feature>
<evidence type="ECO:0000313" key="3">
    <source>
        <dbReference type="EMBL" id="OMJ66779.1"/>
    </source>
</evidence>
<sequence>MSTFSYNLLDKNRRQDLGGYSEIFPKGGYNWDEAKKQIPGQSFENPNESVIPEPQSKINREGSWGFFNNPKSEWEDRHKLMADNYRKEMQIKYQEKVQRDQKPKNIEKQEYYNLPKQYENIIDDTRSGLSYNKSWISGAINDNSYTQNDIPDYKNSQFKQNNPQNPTPTRENLTTNPLQNVYGYSKTNLTSEQNKILRDKQMDEWKKSVQQQMEDRNRMKEEQKSKQIMEEKREEAKLQREIDELNRKYKQEIRYEAGLPLEEKYEPPFIPEVKEKSQPEVKIVVKNEEKNPMPIQMPIRHAKKISYKYHEDLELKHQNELKEAGIRDMIIRIKSEATNAAEERQELLKDLERMKAEIRNTRIFDPTSQSYLYNQNYYKPDFRSGQLSKAGKGIIGFNWVDQELQSKSTLITKKAYNDQGLYNDIENLGVKKQLNRLDEILMGQIEEKNIGEIEKNIGHMVEYAKKDKDFRDDDMNKEVFIEEPQESRIFPTEFVDEVREKGVYE</sequence>
<dbReference type="EMBL" id="MPUH01001635">
    <property type="protein sequence ID" value="OMJ66779.1"/>
    <property type="molecule type" value="Genomic_DNA"/>
</dbReference>
<reference evidence="3 4" key="1">
    <citation type="submission" date="2016-11" db="EMBL/GenBank/DDBJ databases">
        <title>The macronuclear genome of Stentor coeruleus: a giant cell with tiny introns.</title>
        <authorList>
            <person name="Slabodnick M."/>
            <person name="Ruby J.G."/>
            <person name="Reiff S.B."/>
            <person name="Swart E.C."/>
            <person name="Gosai S."/>
            <person name="Prabakaran S."/>
            <person name="Witkowska E."/>
            <person name="Larue G.E."/>
            <person name="Fisher S."/>
            <person name="Freeman R.M."/>
            <person name="Gunawardena J."/>
            <person name="Chu W."/>
            <person name="Stover N.A."/>
            <person name="Gregory B.D."/>
            <person name="Nowacki M."/>
            <person name="Derisi J."/>
            <person name="Roy S.W."/>
            <person name="Marshall W.F."/>
            <person name="Sood P."/>
        </authorList>
    </citation>
    <scope>NUCLEOTIDE SEQUENCE [LARGE SCALE GENOMIC DNA]</scope>
    <source>
        <strain evidence="3">WM001</strain>
    </source>
</reference>
<keyword evidence="4" id="KW-1185">Reference proteome</keyword>
<evidence type="ECO:0000313" key="4">
    <source>
        <dbReference type="Proteomes" id="UP000187209"/>
    </source>
</evidence>
<evidence type="ECO:0000256" key="2">
    <source>
        <dbReference type="SAM" id="MobiDB-lite"/>
    </source>
</evidence>
<dbReference type="AlphaFoldDB" id="A0A1R2AQL9"/>
<keyword evidence="1" id="KW-0175">Coiled coil</keyword>
<comment type="caution">
    <text evidence="3">The sequence shown here is derived from an EMBL/GenBank/DDBJ whole genome shotgun (WGS) entry which is preliminary data.</text>
</comment>
<proteinExistence type="predicted"/>
<feature type="region of interest" description="Disordered" evidence="2">
    <location>
        <begin position="147"/>
        <end position="176"/>
    </location>
</feature>
<evidence type="ECO:0000256" key="1">
    <source>
        <dbReference type="SAM" id="Coils"/>
    </source>
</evidence>
<gene>
    <name evidence="3" type="ORF">SteCoe_36259</name>
</gene>
<feature type="region of interest" description="Disordered" evidence="2">
    <location>
        <begin position="212"/>
        <end position="234"/>
    </location>
</feature>
<name>A0A1R2AQL9_9CILI</name>
<organism evidence="3 4">
    <name type="scientific">Stentor coeruleus</name>
    <dbReference type="NCBI Taxonomy" id="5963"/>
    <lineage>
        <taxon>Eukaryota</taxon>
        <taxon>Sar</taxon>
        <taxon>Alveolata</taxon>
        <taxon>Ciliophora</taxon>
        <taxon>Postciliodesmatophora</taxon>
        <taxon>Heterotrichea</taxon>
        <taxon>Heterotrichida</taxon>
        <taxon>Stentoridae</taxon>
        <taxon>Stentor</taxon>
    </lineage>
</organism>